<feature type="domain" description="SPIN-DOC-like zinc-finger" evidence="2">
    <location>
        <begin position="258"/>
        <end position="320"/>
    </location>
</feature>
<gene>
    <name evidence="3" type="ORF">FQA47_008470</name>
</gene>
<dbReference type="InterPro" id="IPR052675">
    <property type="entry name" value="ZnF_transloc-Spindlin_int"/>
</dbReference>
<sequence length="617" mass="69001">MEEREPVDLRRSQQSELLSVIIGGEEEATQEESDPGEDGHAGVESRACMVTPVKSPGTSYWTLTEGPDQPLLLSPAPGPPGRKPRVQRASRPGLSRIPGRDHRRYYHEYWRSEYLMDFDAQRHGMICMVCGSSLATLKLSTIKRHIRQKHPDSLLWSAADKEVIRSGWESHLSLGGAQRSFTSAAETSLMEEEEEESLHLSQESDPADHVTPPEKQQEASPLSPHSAEAEPLQEPEDEQEAAGPSAQTLERYLNDSLHAWFRQEFLMEYEAEAGRLLCMVCGAELPSLHLDHIKSHVLDSHPSSLLYSSEEKHCILQAWAHAYEESENSVKSEHTKAKTMDVCAEDVQTTQIDCDAAPQEDGTSSQDVCLIGEDGGVGALQEPPPKRRRLQVGNPWRLRLDYLVAYGPQGQGTFCMVCSQVLHETKVSSFRQHIQEHHPETTALSRQEREAMAAAWTKDSFSEDACMHDDIPSGSALSDAAATGEAPLRDVKARTKRRKEESASGGRSKWKDAGAPRHGHYPGKDQRRNYQMRWRLEYLMDYDCQRHGLICMVCGANLATLKVSTIKRHIQQVHAHSLFYSTEEKQQAVLRYNQSGLHLTHSDQHPDAAPAPPHGST</sequence>
<accession>A0A834CEE0</accession>
<reference evidence="3" key="1">
    <citation type="journal article" name="BMC Genomics">
        <title>Long-read sequencing and de novo genome assembly of marine medaka (Oryzias melastigma).</title>
        <authorList>
            <person name="Liang P."/>
            <person name="Saqib H.S.A."/>
            <person name="Ni X."/>
            <person name="Shen Y."/>
        </authorList>
    </citation>
    <scope>NUCLEOTIDE SEQUENCE</scope>
    <source>
        <strain evidence="3">Bigg-433</strain>
    </source>
</reference>
<protein>
    <recommendedName>
        <fullName evidence="2">SPIN-DOC-like zinc-finger domain-containing protein</fullName>
    </recommendedName>
</protein>
<proteinExistence type="predicted"/>
<feature type="domain" description="SPIN-DOC-like zinc-finger" evidence="2">
    <location>
        <begin position="107"/>
        <end position="169"/>
    </location>
</feature>
<comment type="caution">
    <text evidence="3">The sequence shown here is derived from an EMBL/GenBank/DDBJ whole genome shotgun (WGS) entry which is preliminary data.</text>
</comment>
<dbReference type="AlphaFoldDB" id="A0A834CEE0"/>
<dbReference type="InterPro" id="IPR040647">
    <property type="entry name" value="SPIN-DOC_Znf-C2H2"/>
</dbReference>
<feature type="domain" description="SPIN-DOC-like zinc-finger" evidence="2">
    <location>
        <begin position="531"/>
        <end position="590"/>
    </location>
</feature>
<organism evidence="3 4">
    <name type="scientific">Oryzias melastigma</name>
    <name type="common">Marine medaka</name>
    <dbReference type="NCBI Taxonomy" id="30732"/>
    <lineage>
        <taxon>Eukaryota</taxon>
        <taxon>Metazoa</taxon>
        <taxon>Chordata</taxon>
        <taxon>Craniata</taxon>
        <taxon>Vertebrata</taxon>
        <taxon>Euteleostomi</taxon>
        <taxon>Actinopterygii</taxon>
        <taxon>Neopterygii</taxon>
        <taxon>Teleostei</taxon>
        <taxon>Neoteleostei</taxon>
        <taxon>Acanthomorphata</taxon>
        <taxon>Ovalentaria</taxon>
        <taxon>Atherinomorphae</taxon>
        <taxon>Beloniformes</taxon>
        <taxon>Adrianichthyidae</taxon>
        <taxon>Oryziinae</taxon>
        <taxon>Oryzias</taxon>
    </lineage>
</organism>
<feature type="compositionally biased region" description="Basic and acidic residues" evidence="1">
    <location>
        <begin position="487"/>
        <end position="502"/>
    </location>
</feature>
<evidence type="ECO:0000313" key="4">
    <source>
        <dbReference type="Proteomes" id="UP000646548"/>
    </source>
</evidence>
<dbReference type="EMBL" id="WKFB01000230">
    <property type="protein sequence ID" value="KAF6730867.1"/>
    <property type="molecule type" value="Genomic_DNA"/>
</dbReference>
<dbReference type="Proteomes" id="UP000646548">
    <property type="component" value="Unassembled WGS sequence"/>
</dbReference>
<feature type="region of interest" description="Disordered" evidence="1">
    <location>
        <begin position="472"/>
        <end position="526"/>
    </location>
</feature>
<feature type="domain" description="SPIN-DOC-like zinc-finger" evidence="2">
    <location>
        <begin position="396"/>
        <end position="458"/>
    </location>
</feature>
<evidence type="ECO:0000256" key="1">
    <source>
        <dbReference type="SAM" id="MobiDB-lite"/>
    </source>
</evidence>
<dbReference type="PANTHER" id="PTHR34589:SF2">
    <property type="entry name" value="ZINC FINGER TRANSLOCATION-ASSOCIATED PROTEIN"/>
    <property type="match status" value="1"/>
</dbReference>
<feature type="compositionally biased region" description="Acidic residues" evidence="1">
    <location>
        <begin position="231"/>
        <end position="240"/>
    </location>
</feature>
<dbReference type="GO" id="GO:0045892">
    <property type="term" value="P:negative regulation of DNA-templated transcription"/>
    <property type="evidence" value="ECO:0007669"/>
    <property type="project" value="TreeGrafter"/>
</dbReference>
<name>A0A834CEE0_ORYME</name>
<dbReference type="PANTHER" id="PTHR34589">
    <property type="entry name" value="SIMILAR TO RIKEN CDNA 2700081O15"/>
    <property type="match status" value="1"/>
</dbReference>
<evidence type="ECO:0000313" key="3">
    <source>
        <dbReference type="EMBL" id="KAF6730867.1"/>
    </source>
</evidence>
<feature type="region of interest" description="Disordered" evidence="1">
    <location>
        <begin position="64"/>
        <end position="97"/>
    </location>
</feature>
<evidence type="ECO:0000259" key="2">
    <source>
        <dbReference type="Pfam" id="PF18658"/>
    </source>
</evidence>
<feature type="region of interest" description="Disordered" evidence="1">
    <location>
        <begin position="22"/>
        <end position="44"/>
    </location>
</feature>
<feature type="region of interest" description="Disordered" evidence="1">
    <location>
        <begin position="183"/>
        <end position="245"/>
    </location>
</feature>
<feature type="compositionally biased region" description="Basic and acidic residues" evidence="1">
    <location>
        <begin position="206"/>
        <end position="217"/>
    </location>
</feature>
<feature type="compositionally biased region" description="Acidic residues" evidence="1">
    <location>
        <begin position="24"/>
        <end position="36"/>
    </location>
</feature>
<dbReference type="Pfam" id="PF18658">
    <property type="entry name" value="zf-C2H2_12"/>
    <property type="match status" value="4"/>
</dbReference>